<organism evidence="6 7">
    <name type="scientific">Pseudonocardia yunnanensis</name>
    <dbReference type="NCBI Taxonomy" id="58107"/>
    <lineage>
        <taxon>Bacteria</taxon>
        <taxon>Bacillati</taxon>
        <taxon>Actinomycetota</taxon>
        <taxon>Actinomycetes</taxon>
        <taxon>Pseudonocardiales</taxon>
        <taxon>Pseudonocardiaceae</taxon>
        <taxon>Pseudonocardia</taxon>
    </lineage>
</organism>
<keyword evidence="2" id="KW-0805">Transcription regulation</keyword>
<reference evidence="7" key="1">
    <citation type="journal article" date="2019" name="Int. J. Syst. Evol. Microbiol.">
        <title>The Global Catalogue of Microorganisms (GCM) 10K type strain sequencing project: providing services to taxonomists for standard genome sequencing and annotation.</title>
        <authorList>
            <consortium name="The Broad Institute Genomics Platform"/>
            <consortium name="The Broad Institute Genome Sequencing Center for Infectious Disease"/>
            <person name="Wu L."/>
            <person name="Ma J."/>
        </authorList>
    </citation>
    <scope>NUCLEOTIDE SEQUENCE [LARGE SCALE GENOMIC DNA]</scope>
    <source>
        <strain evidence="7">CCM 7043</strain>
    </source>
</reference>
<gene>
    <name evidence="6" type="ORF">ACFSJD_44255</name>
</gene>
<protein>
    <submittedName>
        <fullName evidence="6">LacI family DNA-binding transcriptional regulator</fullName>
    </submittedName>
</protein>
<dbReference type="Pfam" id="PF13377">
    <property type="entry name" value="Peripla_BP_3"/>
    <property type="match status" value="1"/>
</dbReference>
<dbReference type="InterPro" id="IPR046335">
    <property type="entry name" value="LacI/GalR-like_sensor"/>
</dbReference>
<dbReference type="InterPro" id="IPR028082">
    <property type="entry name" value="Peripla_BP_I"/>
</dbReference>
<accession>A0ABW4FCK4</accession>
<dbReference type="Proteomes" id="UP001597114">
    <property type="component" value="Unassembled WGS sequence"/>
</dbReference>
<evidence type="ECO:0000313" key="6">
    <source>
        <dbReference type="EMBL" id="MFD1524560.1"/>
    </source>
</evidence>
<keyword evidence="7" id="KW-1185">Reference proteome</keyword>
<dbReference type="PANTHER" id="PTHR30146">
    <property type="entry name" value="LACI-RELATED TRANSCRIPTIONAL REPRESSOR"/>
    <property type="match status" value="1"/>
</dbReference>
<feature type="domain" description="HTH lacI-type" evidence="5">
    <location>
        <begin position="4"/>
        <end position="60"/>
    </location>
</feature>
<dbReference type="CDD" id="cd01392">
    <property type="entry name" value="HTH_LacI"/>
    <property type="match status" value="1"/>
</dbReference>
<dbReference type="Gene3D" id="1.10.260.40">
    <property type="entry name" value="lambda repressor-like DNA-binding domains"/>
    <property type="match status" value="1"/>
</dbReference>
<dbReference type="SMART" id="SM00354">
    <property type="entry name" value="HTH_LACI"/>
    <property type="match status" value="1"/>
</dbReference>
<name>A0ABW4FCK4_9PSEU</name>
<evidence type="ECO:0000256" key="2">
    <source>
        <dbReference type="ARBA" id="ARBA00023015"/>
    </source>
</evidence>
<dbReference type="GO" id="GO:0003677">
    <property type="term" value="F:DNA binding"/>
    <property type="evidence" value="ECO:0007669"/>
    <property type="project" value="UniProtKB-KW"/>
</dbReference>
<comment type="caution">
    <text evidence="6">The sequence shown here is derived from an EMBL/GenBank/DDBJ whole genome shotgun (WGS) entry which is preliminary data.</text>
</comment>
<dbReference type="PROSITE" id="PS50932">
    <property type="entry name" value="HTH_LACI_2"/>
    <property type="match status" value="1"/>
</dbReference>
<keyword evidence="4" id="KW-0804">Transcription</keyword>
<dbReference type="InterPro" id="IPR000843">
    <property type="entry name" value="HTH_LacI"/>
</dbReference>
<keyword evidence="3 6" id="KW-0238">DNA-binding</keyword>
<evidence type="ECO:0000256" key="3">
    <source>
        <dbReference type="ARBA" id="ARBA00023125"/>
    </source>
</evidence>
<dbReference type="PANTHER" id="PTHR30146:SF148">
    <property type="entry name" value="HTH-TYPE TRANSCRIPTIONAL REPRESSOR PURR-RELATED"/>
    <property type="match status" value="1"/>
</dbReference>
<keyword evidence="1" id="KW-0678">Repressor</keyword>
<evidence type="ECO:0000259" key="5">
    <source>
        <dbReference type="PROSITE" id="PS50932"/>
    </source>
</evidence>
<evidence type="ECO:0000313" key="7">
    <source>
        <dbReference type="Proteomes" id="UP001597114"/>
    </source>
</evidence>
<proteinExistence type="predicted"/>
<sequence length="344" mass="37152">MQRPTLKDVAERAGVHVGTASRALSESSRHLVSNTTLGKVLAAAQALGYTHNVSARTLRTERSSAVGMLLPDLTNPIFPPMVRGAEDVLRDLGYSVWIANTDGDAELESAAIASFRQRSVDGYIFATARLDHPLIEEMYRTSTPLVLVNRRLARTDVPAVTSDDAHGTVLALTHLYELGHREIVYVAGPQEFSTGLHRKRAFVQSMKDLGLPAGPDRVAHCVAWSAEAGRYALGELLDAGRRFTAVLAGNDLIGLGCFDALRERGLSCPADVSVVGFDDTPFMDRVAPPMTTIRISQYELGQEAARLLVDILNAPERRNRSLILAPVLVVRCSAAPPGRGSVPP</sequence>
<dbReference type="SUPFAM" id="SSF53822">
    <property type="entry name" value="Periplasmic binding protein-like I"/>
    <property type="match status" value="1"/>
</dbReference>
<dbReference type="SUPFAM" id="SSF47413">
    <property type="entry name" value="lambda repressor-like DNA-binding domains"/>
    <property type="match status" value="1"/>
</dbReference>
<dbReference type="EMBL" id="JBHUCO010000086">
    <property type="protein sequence ID" value="MFD1524560.1"/>
    <property type="molecule type" value="Genomic_DNA"/>
</dbReference>
<dbReference type="InterPro" id="IPR010982">
    <property type="entry name" value="Lambda_DNA-bd_dom_sf"/>
</dbReference>
<dbReference type="CDD" id="cd06267">
    <property type="entry name" value="PBP1_LacI_sugar_binding-like"/>
    <property type="match status" value="1"/>
</dbReference>
<dbReference type="Pfam" id="PF00356">
    <property type="entry name" value="LacI"/>
    <property type="match status" value="1"/>
</dbReference>
<evidence type="ECO:0000256" key="1">
    <source>
        <dbReference type="ARBA" id="ARBA00022491"/>
    </source>
</evidence>
<dbReference type="Gene3D" id="3.40.50.2300">
    <property type="match status" value="2"/>
</dbReference>
<dbReference type="RefSeq" id="WP_344730701.1">
    <property type="nucleotide sequence ID" value="NZ_BAAAUS010000070.1"/>
</dbReference>
<evidence type="ECO:0000256" key="4">
    <source>
        <dbReference type="ARBA" id="ARBA00023163"/>
    </source>
</evidence>